<dbReference type="RefSeq" id="WP_238202876.1">
    <property type="nucleotide sequence ID" value="NZ_BPQE01000011.1"/>
</dbReference>
<comment type="caution">
    <text evidence="1">The sequence shown here is derived from an EMBL/GenBank/DDBJ whole genome shotgun (WGS) entry which is preliminary data.</text>
</comment>
<evidence type="ECO:0000313" key="2">
    <source>
        <dbReference type="Proteomes" id="UP001231124"/>
    </source>
</evidence>
<name>A0ABU0HZE1_9HYPH</name>
<evidence type="ECO:0008006" key="3">
    <source>
        <dbReference type="Google" id="ProtNLM"/>
    </source>
</evidence>
<protein>
    <recommendedName>
        <fullName evidence="3">Glycosyltransferase</fullName>
    </recommendedName>
</protein>
<dbReference type="Proteomes" id="UP001231124">
    <property type="component" value="Unassembled WGS sequence"/>
</dbReference>
<dbReference type="InterPro" id="IPR029044">
    <property type="entry name" value="Nucleotide-diphossugar_trans"/>
</dbReference>
<organism evidence="1 2">
    <name type="scientific">Methylobacterium aerolatum</name>
    <dbReference type="NCBI Taxonomy" id="418708"/>
    <lineage>
        <taxon>Bacteria</taxon>
        <taxon>Pseudomonadati</taxon>
        <taxon>Pseudomonadota</taxon>
        <taxon>Alphaproteobacteria</taxon>
        <taxon>Hyphomicrobiales</taxon>
        <taxon>Methylobacteriaceae</taxon>
        <taxon>Methylobacterium</taxon>
    </lineage>
</organism>
<reference evidence="1 2" key="1">
    <citation type="submission" date="2023-07" db="EMBL/GenBank/DDBJ databases">
        <title>Genomic Encyclopedia of Type Strains, Phase IV (KMG-IV): sequencing the most valuable type-strain genomes for metagenomic binning, comparative biology and taxonomic classification.</title>
        <authorList>
            <person name="Goeker M."/>
        </authorList>
    </citation>
    <scope>NUCLEOTIDE SEQUENCE [LARGE SCALE GENOMIC DNA]</scope>
    <source>
        <strain evidence="1 2">DSM 19013</strain>
    </source>
</reference>
<evidence type="ECO:0000313" key="1">
    <source>
        <dbReference type="EMBL" id="MDQ0447708.1"/>
    </source>
</evidence>
<gene>
    <name evidence="1" type="ORF">QO012_002208</name>
</gene>
<proteinExistence type="predicted"/>
<dbReference type="SUPFAM" id="SSF53448">
    <property type="entry name" value="Nucleotide-diphospho-sugar transferases"/>
    <property type="match status" value="1"/>
</dbReference>
<accession>A0ABU0HZE1</accession>
<keyword evidence="2" id="KW-1185">Reference proteome</keyword>
<dbReference type="EMBL" id="JAUSVP010000005">
    <property type="protein sequence ID" value="MDQ0447708.1"/>
    <property type="molecule type" value="Genomic_DNA"/>
</dbReference>
<dbReference type="Gene3D" id="3.90.550.40">
    <property type="match status" value="1"/>
</dbReference>
<sequence length="241" mass="27061">MPYLPRSICIATPAYGDEVKTGYVDSLLRSCLALQQRRVEMHFVTTSSSLIAQARNLAVDYFLKRTNATHLLFIDADMRWRVEDLMRMLGHGERDVLSAVAPRKIYDWHRIAEVARAQPDLDPALLPVHGVQQILPDLAVADEVMVGDHALTGLILIRREVFEDLARAHPDWLITPPNPLAGLTTFFSGGRTAHAFRGEDLAFGDDIRALGKVIHLCPWFRMGHIGTHEYVGDPLVTHRRG</sequence>